<keyword evidence="1" id="KW-0732">Signal</keyword>
<feature type="chain" id="PRO_5030636249" evidence="1">
    <location>
        <begin position="22"/>
        <end position="111"/>
    </location>
</feature>
<feature type="signal peptide" evidence="1">
    <location>
        <begin position="1"/>
        <end position="21"/>
    </location>
</feature>
<evidence type="ECO:0000313" key="2">
    <source>
        <dbReference type="EMBL" id="MBB6509893.1"/>
    </source>
</evidence>
<accession>A0A7X0JLM9</accession>
<gene>
    <name evidence="2" type="ORF">F4695_003277</name>
</gene>
<evidence type="ECO:0000256" key="1">
    <source>
        <dbReference type="SAM" id="SignalP"/>
    </source>
</evidence>
<sequence length="111" mass="11636">MKRLSVTAFAALCLTAGATYAQTNNDEAAQACQSTGLLALQEKSSAITDLVLDMETLAVSSADTKVENVAVKTVVMGDAYIARGGETGKPDRFVCLLGEKGKVLLTFFTAQ</sequence>
<name>A0A7X0JLM9_9HYPH</name>
<dbReference type="RefSeq" id="WP_062458725.1">
    <property type="nucleotide sequence ID" value="NZ_JACHBU010000006.1"/>
</dbReference>
<reference evidence="2 3" key="1">
    <citation type="submission" date="2020-08" db="EMBL/GenBank/DDBJ databases">
        <title>The Agave Microbiome: Exploring the role of microbial communities in plant adaptations to desert environments.</title>
        <authorList>
            <person name="Partida-Martinez L.P."/>
        </authorList>
    </citation>
    <scope>NUCLEOTIDE SEQUENCE [LARGE SCALE GENOMIC DNA]</scope>
    <source>
        <strain evidence="2 3">AS3.12</strain>
    </source>
</reference>
<dbReference type="Proteomes" id="UP000585437">
    <property type="component" value="Unassembled WGS sequence"/>
</dbReference>
<protein>
    <submittedName>
        <fullName evidence="2">Uncharacterized protein</fullName>
    </submittedName>
</protein>
<comment type="caution">
    <text evidence="2">The sequence shown here is derived from an EMBL/GenBank/DDBJ whole genome shotgun (WGS) entry which is preliminary data.</text>
</comment>
<dbReference type="EMBL" id="JACHBU010000006">
    <property type="protein sequence ID" value="MBB6509893.1"/>
    <property type="molecule type" value="Genomic_DNA"/>
</dbReference>
<organism evidence="2 3">
    <name type="scientific">Rhizobium soli</name>
    <dbReference type="NCBI Taxonomy" id="424798"/>
    <lineage>
        <taxon>Bacteria</taxon>
        <taxon>Pseudomonadati</taxon>
        <taxon>Pseudomonadota</taxon>
        <taxon>Alphaproteobacteria</taxon>
        <taxon>Hyphomicrobiales</taxon>
        <taxon>Rhizobiaceae</taxon>
        <taxon>Rhizobium/Agrobacterium group</taxon>
        <taxon>Rhizobium</taxon>
    </lineage>
</organism>
<proteinExistence type="predicted"/>
<keyword evidence="3" id="KW-1185">Reference proteome</keyword>
<evidence type="ECO:0000313" key="3">
    <source>
        <dbReference type="Proteomes" id="UP000585437"/>
    </source>
</evidence>
<dbReference type="AlphaFoldDB" id="A0A7X0JLM9"/>